<keyword evidence="3" id="KW-1185">Reference proteome</keyword>
<dbReference type="OrthoDB" id="1111178at2"/>
<name>A0A1T4L8V0_9PORP</name>
<evidence type="ECO:0008006" key="4">
    <source>
        <dbReference type="Google" id="ProtNLM"/>
    </source>
</evidence>
<keyword evidence="1" id="KW-0812">Transmembrane</keyword>
<dbReference type="AlphaFoldDB" id="A0A1T4L8V0"/>
<proteinExistence type="predicted"/>
<organism evidence="2 3">
    <name type="scientific">Porphyromonas circumdentaria</name>
    <dbReference type="NCBI Taxonomy" id="29524"/>
    <lineage>
        <taxon>Bacteria</taxon>
        <taxon>Pseudomonadati</taxon>
        <taxon>Bacteroidota</taxon>
        <taxon>Bacteroidia</taxon>
        <taxon>Bacteroidales</taxon>
        <taxon>Porphyromonadaceae</taxon>
        <taxon>Porphyromonas</taxon>
    </lineage>
</organism>
<gene>
    <name evidence="2" type="ORF">SAMN02745171_00317</name>
</gene>
<dbReference type="InterPro" id="IPR011050">
    <property type="entry name" value="Pectin_lyase_fold/virulence"/>
</dbReference>
<dbReference type="SUPFAM" id="SSF51126">
    <property type="entry name" value="Pectin lyase-like"/>
    <property type="match status" value="1"/>
</dbReference>
<feature type="transmembrane region" description="Helical" evidence="1">
    <location>
        <begin position="18"/>
        <end position="36"/>
    </location>
</feature>
<evidence type="ECO:0000256" key="1">
    <source>
        <dbReference type="SAM" id="Phobius"/>
    </source>
</evidence>
<protein>
    <recommendedName>
        <fullName evidence="4">Right handed beta helix region</fullName>
    </recommendedName>
</protein>
<dbReference type="EMBL" id="FUXE01000003">
    <property type="protein sequence ID" value="SJZ50981.1"/>
    <property type="molecule type" value="Genomic_DNA"/>
</dbReference>
<accession>A0A1T4L8V0</accession>
<dbReference type="RefSeq" id="WP_078736283.1">
    <property type="nucleotide sequence ID" value="NZ_FUXE01000003.1"/>
</dbReference>
<evidence type="ECO:0000313" key="2">
    <source>
        <dbReference type="EMBL" id="SJZ50981.1"/>
    </source>
</evidence>
<dbReference type="Proteomes" id="UP000190121">
    <property type="component" value="Unassembled WGS sequence"/>
</dbReference>
<sequence length="501" mass="56252">MILEQEITAKRKRGLRKYLFCLLSIACSALFLLVNLQCTDHYNQFATGPSVQLYFSADTVRLDTLFSRLSSSTFGVMVYNRNPLAVKLQEIRLKGSPESGFRINVDGRSGSHFQNITLPGKDSIFIFLEATFPEGASNLPELQEDDIIFKLEQKEQKIHLEAYRQNIYQYSELLIQKDTTLTAERPIYIVDSLVVAEGATLTMESGTHILMGDKAHISVYGSLRALGTAEQRIMFEGLRRDNLIPKVNYRLIPGQWEYLLFATTSSNNLLHYTTLRNGRGGVKLYATPHQEGSSLSMKGTIITNMKGNALYAHYGTIEMENCECSNTLLSTLDFNGGKYVLNHCSIINLYPWDNRQGGALHYNVEDNASSSSLEISNTVVDGSYSVQRLAGKTPSGGELQFGDNLLRFIQIRNSYLRTPIDLWNIFHNCIEATLPLDKVYHNTGRDRKKNTYNFIYDYRPLPEAPFVEKAVGALATDLLGRSRASAPTIGAYEPAEAPKEE</sequence>
<keyword evidence="1" id="KW-0472">Membrane</keyword>
<dbReference type="STRING" id="29524.SAMN02745171_00317"/>
<evidence type="ECO:0000313" key="3">
    <source>
        <dbReference type="Proteomes" id="UP000190121"/>
    </source>
</evidence>
<keyword evidence="1" id="KW-1133">Transmembrane helix</keyword>
<reference evidence="3" key="1">
    <citation type="submission" date="2017-02" db="EMBL/GenBank/DDBJ databases">
        <authorList>
            <person name="Varghese N."/>
            <person name="Submissions S."/>
        </authorList>
    </citation>
    <scope>NUCLEOTIDE SEQUENCE [LARGE SCALE GENOMIC DNA]</scope>
    <source>
        <strain evidence="3">ATCC 51356</strain>
    </source>
</reference>